<proteinExistence type="predicted"/>
<comment type="caution">
    <text evidence="1">The sequence shown here is derived from an EMBL/GenBank/DDBJ whole genome shotgun (WGS) entry which is preliminary data.</text>
</comment>
<keyword evidence="2" id="KW-1185">Reference proteome</keyword>
<dbReference type="Proteomes" id="UP000789570">
    <property type="component" value="Unassembled WGS sequence"/>
</dbReference>
<name>A0A9N8YT06_9GLOM</name>
<reference evidence="1" key="1">
    <citation type="submission" date="2021-06" db="EMBL/GenBank/DDBJ databases">
        <authorList>
            <person name="Kallberg Y."/>
            <person name="Tangrot J."/>
            <person name="Rosling A."/>
        </authorList>
    </citation>
    <scope>NUCLEOTIDE SEQUENCE</scope>
    <source>
        <strain evidence="1">UK204</strain>
    </source>
</reference>
<sequence>MSTSLDTQGGNGSSNINAIQDASASSESTLAFILFIVKKVTFEELTKELLSNHFYSSYNYLNLNNVFVFYFQYPNDQRIYHIACEMVPYSAIVQHLNLNVFGIELTTTNPLKFT</sequence>
<gene>
    <name evidence="1" type="ORF">FCALED_LOCUS801</name>
</gene>
<evidence type="ECO:0000313" key="2">
    <source>
        <dbReference type="Proteomes" id="UP000789570"/>
    </source>
</evidence>
<dbReference type="AlphaFoldDB" id="A0A9N8YT06"/>
<accession>A0A9N8YT06</accession>
<protein>
    <submittedName>
        <fullName evidence="1">7482_t:CDS:1</fullName>
    </submittedName>
</protein>
<evidence type="ECO:0000313" key="1">
    <source>
        <dbReference type="EMBL" id="CAG8444586.1"/>
    </source>
</evidence>
<dbReference type="EMBL" id="CAJVPQ010000087">
    <property type="protein sequence ID" value="CAG8444586.1"/>
    <property type="molecule type" value="Genomic_DNA"/>
</dbReference>
<organism evidence="1 2">
    <name type="scientific">Funneliformis caledonium</name>
    <dbReference type="NCBI Taxonomy" id="1117310"/>
    <lineage>
        <taxon>Eukaryota</taxon>
        <taxon>Fungi</taxon>
        <taxon>Fungi incertae sedis</taxon>
        <taxon>Mucoromycota</taxon>
        <taxon>Glomeromycotina</taxon>
        <taxon>Glomeromycetes</taxon>
        <taxon>Glomerales</taxon>
        <taxon>Glomeraceae</taxon>
        <taxon>Funneliformis</taxon>
    </lineage>
</organism>